<feature type="region of interest" description="Disordered" evidence="1">
    <location>
        <begin position="42"/>
        <end position="63"/>
    </location>
</feature>
<feature type="non-terminal residue" evidence="3">
    <location>
        <position position="1"/>
    </location>
</feature>
<dbReference type="EMBL" id="LIZS01000001">
    <property type="protein sequence ID" value="KPJ54502.1"/>
    <property type="molecule type" value="Genomic_DNA"/>
</dbReference>
<gene>
    <name evidence="3" type="ORF">AMJ39_00335</name>
</gene>
<evidence type="ECO:0000313" key="3">
    <source>
        <dbReference type="EMBL" id="KPJ54502.1"/>
    </source>
</evidence>
<organism evidence="3 4">
    <name type="scientific">candidate division TA06 bacterium DG_24</name>
    <dbReference type="NCBI Taxonomy" id="1703770"/>
    <lineage>
        <taxon>Bacteria</taxon>
        <taxon>Bacteria division TA06</taxon>
    </lineage>
</organism>
<sequence>AAHDQVEDGDNLHVLFHVTLLALVMQIGGSLQSVSLYRTHLRPDRRENGPSPVGLVNHLRSES</sequence>
<reference evidence="3 4" key="1">
    <citation type="journal article" date="2015" name="Microbiome">
        <title>Genomic resolution of linkages in carbon, nitrogen, and sulfur cycling among widespread estuary sediment bacteria.</title>
        <authorList>
            <person name="Baker B.J."/>
            <person name="Lazar C.S."/>
            <person name="Teske A.P."/>
            <person name="Dick G.J."/>
        </authorList>
    </citation>
    <scope>NUCLEOTIDE SEQUENCE [LARGE SCALE GENOMIC DNA]</scope>
    <source>
        <strain evidence="3">DG_24</strain>
    </source>
</reference>
<name>A0A0S7WWF2_UNCT6</name>
<proteinExistence type="predicted"/>
<comment type="caution">
    <text evidence="3">The sequence shown here is derived from an EMBL/GenBank/DDBJ whole genome shotgun (WGS) entry which is preliminary data.</text>
</comment>
<evidence type="ECO:0000256" key="1">
    <source>
        <dbReference type="SAM" id="MobiDB-lite"/>
    </source>
</evidence>
<evidence type="ECO:0000256" key="2">
    <source>
        <dbReference type="SAM" id="Phobius"/>
    </source>
</evidence>
<dbReference type="Proteomes" id="UP000052008">
    <property type="component" value="Unassembled WGS sequence"/>
</dbReference>
<keyword evidence="2" id="KW-0472">Membrane</keyword>
<dbReference type="AlphaFoldDB" id="A0A0S7WWF2"/>
<keyword evidence="2" id="KW-0812">Transmembrane</keyword>
<feature type="transmembrane region" description="Helical" evidence="2">
    <location>
        <begin position="14"/>
        <end position="37"/>
    </location>
</feature>
<protein>
    <submittedName>
        <fullName evidence="3">Uncharacterized protein</fullName>
    </submittedName>
</protein>
<accession>A0A0S7WWF2</accession>
<evidence type="ECO:0000313" key="4">
    <source>
        <dbReference type="Proteomes" id="UP000052008"/>
    </source>
</evidence>
<keyword evidence="2" id="KW-1133">Transmembrane helix</keyword>